<keyword evidence="5 9" id="KW-0479">Metal-binding</keyword>
<accession>A0ABW9KID7</accession>
<evidence type="ECO:0000256" key="10">
    <source>
        <dbReference type="RuleBase" id="RU000508"/>
    </source>
</evidence>
<comment type="similarity">
    <text evidence="3 9 10">Belongs to the FBPase class 1 family.</text>
</comment>
<evidence type="ECO:0000313" key="14">
    <source>
        <dbReference type="Proteomes" id="UP001634747"/>
    </source>
</evidence>
<evidence type="ECO:0000256" key="5">
    <source>
        <dbReference type="ARBA" id="ARBA00022723"/>
    </source>
</evidence>
<evidence type="ECO:0000256" key="6">
    <source>
        <dbReference type="ARBA" id="ARBA00022801"/>
    </source>
</evidence>
<dbReference type="PIRSF" id="PIRSF000904">
    <property type="entry name" value="FBPtase_SBPase"/>
    <property type="match status" value="1"/>
</dbReference>
<dbReference type="PANTHER" id="PTHR11556:SF35">
    <property type="entry name" value="SEDOHEPTULOSE-1,7-BISPHOSPHATASE, CHLOROPLASTIC"/>
    <property type="match status" value="1"/>
</dbReference>
<proteinExistence type="inferred from homology"/>
<dbReference type="EMBL" id="JBJYXY010000001">
    <property type="protein sequence ID" value="MFN2974726.1"/>
    <property type="molecule type" value="Genomic_DNA"/>
</dbReference>
<dbReference type="InterPro" id="IPR028343">
    <property type="entry name" value="FBPtase"/>
</dbReference>
<feature type="binding site" evidence="9">
    <location>
        <position position="231"/>
    </location>
    <ligand>
        <name>substrate</name>
    </ligand>
</feature>
<keyword evidence="7 9" id="KW-0460">Magnesium</keyword>
<evidence type="ECO:0000259" key="11">
    <source>
        <dbReference type="Pfam" id="PF00316"/>
    </source>
</evidence>
<feature type="binding site" evidence="9">
    <location>
        <position position="111"/>
    </location>
    <ligand>
        <name>Mg(2+)</name>
        <dbReference type="ChEBI" id="CHEBI:18420"/>
        <label>1</label>
    </ligand>
</feature>
<protein>
    <recommendedName>
        <fullName evidence="9">Fructose-1,6-bisphosphatase class 1</fullName>
        <shortName evidence="9">FBPase class 1</shortName>
        <ecNumber evidence="9">3.1.3.11</ecNumber>
    </recommendedName>
    <alternativeName>
        <fullName evidence="9">D-fructose-1,6-bisphosphate 1-phosphohydrolase class 1</fullName>
    </alternativeName>
</protein>
<feature type="binding site" evidence="9">
    <location>
        <position position="112"/>
    </location>
    <ligand>
        <name>Mg(2+)</name>
        <dbReference type="ChEBI" id="CHEBI:18420"/>
        <label>2</label>
    </ligand>
</feature>
<feature type="binding site" evidence="9">
    <location>
        <begin position="112"/>
        <end position="115"/>
    </location>
    <ligand>
        <name>substrate</name>
    </ligand>
</feature>
<keyword evidence="4 9" id="KW-0963">Cytoplasm</keyword>
<keyword evidence="6 9" id="KW-0378">Hydrolase</keyword>
<evidence type="ECO:0000256" key="9">
    <source>
        <dbReference type="HAMAP-Rule" id="MF_01855"/>
    </source>
</evidence>
<dbReference type="InterPro" id="IPR044015">
    <property type="entry name" value="FBPase_C_dom"/>
</dbReference>
<dbReference type="SUPFAM" id="SSF56655">
    <property type="entry name" value="Carbohydrate phosphatase"/>
    <property type="match status" value="1"/>
</dbReference>
<dbReference type="InterPro" id="IPR033391">
    <property type="entry name" value="FBPase_N"/>
</dbReference>
<gene>
    <name evidence="9" type="primary">fbp</name>
    <name evidence="13" type="ORF">ACK2TP_03035</name>
</gene>
<keyword evidence="8 9" id="KW-0119">Carbohydrate metabolism</keyword>
<comment type="caution">
    <text evidence="13">The sequence shown here is derived from an EMBL/GenBank/DDBJ whole genome shotgun (WGS) entry which is preliminary data.</text>
</comment>
<dbReference type="PANTHER" id="PTHR11556">
    <property type="entry name" value="FRUCTOSE-1,6-BISPHOSPHATASE-RELATED"/>
    <property type="match status" value="1"/>
</dbReference>
<evidence type="ECO:0000256" key="3">
    <source>
        <dbReference type="ARBA" id="ARBA00010941"/>
    </source>
</evidence>
<dbReference type="InterPro" id="IPR000146">
    <property type="entry name" value="FBPase_class-1"/>
</dbReference>
<comment type="cofactor">
    <cofactor evidence="9">
        <name>Mg(2+)</name>
        <dbReference type="ChEBI" id="CHEBI:18420"/>
    </cofactor>
    <text evidence="9">Binds 2 magnesium ions per subunit.</text>
</comment>
<comment type="pathway">
    <text evidence="2">Carbohydrate biosynthesis; Calvin cycle.</text>
</comment>
<dbReference type="InterPro" id="IPR020548">
    <property type="entry name" value="Fructose_bisphosphatase_AS"/>
</dbReference>
<reference evidence="13 14" key="1">
    <citation type="submission" date="2024-12" db="EMBL/GenBank/DDBJ databases">
        <authorList>
            <person name="Lee Y."/>
        </authorList>
    </citation>
    <scope>NUCLEOTIDE SEQUENCE [LARGE SCALE GENOMIC DNA]</scope>
    <source>
        <strain evidence="13 14">03SUJ4</strain>
    </source>
</reference>
<feature type="domain" description="Fructose-1-6-bisphosphatase class I N-terminal" evidence="11">
    <location>
        <begin position="18"/>
        <end position="184"/>
    </location>
</feature>
<feature type="binding site" evidence="9">
    <location>
        <position position="109"/>
    </location>
    <ligand>
        <name>Mg(2+)</name>
        <dbReference type="ChEBI" id="CHEBI:18420"/>
        <label>2</label>
    </ligand>
</feature>
<dbReference type="PIRSF" id="PIRSF500210">
    <property type="entry name" value="FBPtase"/>
    <property type="match status" value="1"/>
</dbReference>
<evidence type="ECO:0000256" key="1">
    <source>
        <dbReference type="ARBA" id="ARBA00001273"/>
    </source>
</evidence>
<dbReference type="PROSITE" id="PS00124">
    <property type="entry name" value="FBPASE"/>
    <property type="match status" value="1"/>
</dbReference>
<sequence length="332" mass="34556">MAKTLVEHVRAGLDAERGAALAELFAALADAAKQIEARIRTAPLSDALGAFGHTNVQGEQQQKLDVFANDAVIGAMRALPSVGAVVSEEDDEPVVFEGKPDARFVVITDPLDGSSNLDVDVNVGTIVSVQAIVAGEDARAAALKPGTQQVAALYVNYGPATMLVYTVGKGTHAFTLRDGEFLLSGEHLAMPEQGPYYSVNEANAADFPQAVRSYLTKLRDGSMGAKYGSRYVGSFIADFHRTLLKGGVFLYPGTAKAPGGKLRLLYEANPLAMLAEQAGGKATTAGDANGGEVRRILEVVPTAPHVRTTLVIGSTAEVSAFGDVAAAAASQA</sequence>
<feature type="binding site" evidence="9">
    <location>
        <position position="200"/>
    </location>
    <ligand>
        <name>substrate</name>
    </ligand>
</feature>
<evidence type="ECO:0000256" key="4">
    <source>
        <dbReference type="ARBA" id="ARBA00022490"/>
    </source>
</evidence>
<comment type="subcellular location">
    <subcellularLocation>
        <location evidence="9">Cytoplasm</location>
    </subcellularLocation>
</comment>
<feature type="binding site" evidence="9">
    <location>
        <position position="267"/>
    </location>
    <ligand>
        <name>Mg(2+)</name>
        <dbReference type="ChEBI" id="CHEBI:18420"/>
        <label>2</label>
    </ligand>
</feature>
<organism evidence="13 14">
    <name type="scientific">Terriglobus aquaticus</name>
    <dbReference type="NCBI Taxonomy" id="940139"/>
    <lineage>
        <taxon>Bacteria</taxon>
        <taxon>Pseudomonadati</taxon>
        <taxon>Acidobacteriota</taxon>
        <taxon>Terriglobia</taxon>
        <taxon>Terriglobales</taxon>
        <taxon>Acidobacteriaceae</taxon>
        <taxon>Terriglobus</taxon>
    </lineage>
</organism>
<dbReference type="HAMAP" id="MF_01855">
    <property type="entry name" value="FBPase_class1"/>
    <property type="match status" value="1"/>
</dbReference>
<evidence type="ECO:0000313" key="13">
    <source>
        <dbReference type="EMBL" id="MFN2974726.1"/>
    </source>
</evidence>
<dbReference type="CDD" id="cd00354">
    <property type="entry name" value="FBPase"/>
    <property type="match status" value="1"/>
</dbReference>
<dbReference type="Proteomes" id="UP001634747">
    <property type="component" value="Unassembled WGS sequence"/>
</dbReference>
<dbReference type="Pfam" id="PF00316">
    <property type="entry name" value="FBPase"/>
    <property type="match status" value="1"/>
</dbReference>
<evidence type="ECO:0000259" key="12">
    <source>
        <dbReference type="Pfam" id="PF18913"/>
    </source>
</evidence>
<feature type="domain" description="Fructose-1-6-bisphosphatase class 1 C-terminal" evidence="12">
    <location>
        <begin position="190"/>
        <end position="321"/>
    </location>
</feature>
<comment type="subunit">
    <text evidence="9">Homotetramer.</text>
</comment>
<feature type="binding site" evidence="9">
    <location>
        <position position="109"/>
    </location>
    <ligand>
        <name>Mg(2+)</name>
        <dbReference type="ChEBI" id="CHEBI:18420"/>
        <label>1</label>
    </ligand>
</feature>
<dbReference type="RefSeq" id="WP_263413718.1">
    <property type="nucleotide sequence ID" value="NZ_BAABBH010000001.1"/>
</dbReference>
<dbReference type="PRINTS" id="PR00115">
    <property type="entry name" value="F16BPHPHTASE"/>
</dbReference>
<dbReference type="Pfam" id="PF18913">
    <property type="entry name" value="FBPase_C"/>
    <property type="match status" value="1"/>
</dbReference>
<evidence type="ECO:0000256" key="8">
    <source>
        <dbReference type="ARBA" id="ARBA00023277"/>
    </source>
</evidence>
<dbReference type="Gene3D" id="3.30.540.10">
    <property type="entry name" value="Fructose-1,6-Bisphosphatase, subunit A, domain 1"/>
    <property type="match status" value="1"/>
</dbReference>
<comment type="catalytic activity">
    <reaction evidence="1 9">
        <text>beta-D-fructose 1,6-bisphosphate + H2O = beta-D-fructose 6-phosphate + phosphate</text>
        <dbReference type="Rhea" id="RHEA:11064"/>
        <dbReference type="ChEBI" id="CHEBI:15377"/>
        <dbReference type="ChEBI" id="CHEBI:32966"/>
        <dbReference type="ChEBI" id="CHEBI:43474"/>
        <dbReference type="ChEBI" id="CHEBI:57634"/>
        <dbReference type="EC" id="3.1.3.11"/>
    </reaction>
</comment>
<dbReference type="EC" id="3.1.3.11" evidence="9"/>
<feature type="binding site" evidence="9">
    <location>
        <position position="261"/>
    </location>
    <ligand>
        <name>substrate</name>
    </ligand>
</feature>
<dbReference type="Gene3D" id="3.40.190.80">
    <property type="match status" value="1"/>
</dbReference>
<keyword evidence="14" id="KW-1185">Reference proteome</keyword>
<evidence type="ECO:0000256" key="2">
    <source>
        <dbReference type="ARBA" id="ARBA00005215"/>
    </source>
</evidence>
<evidence type="ECO:0000256" key="7">
    <source>
        <dbReference type="ARBA" id="ARBA00022842"/>
    </source>
</evidence>
<name>A0ABW9KID7_9BACT</name>
<comment type="caution">
    <text evidence="9">Lacks conserved residue(s) required for the propagation of feature annotation.</text>
</comment>
<feature type="binding site" evidence="9">
    <location>
        <position position="88"/>
    </location>
    <ligand>
        <name>Mg(2+)</name>
        <dbReference type="ChEBI" id="CHEBI:18420"/>
        <label>1</label>
    </ligand>
</feature>